<organism evidence="2">
    <name type="scientific">Absidia glauca</name>
    <name type="common">Pin mould</name>
    <dbReference type="NCBI Taxonomy" id="4829"/>
    <lineage>
        <taxon>Eukaryota</taxon>
        <taxon>Fungi</taxon>
        <taxon>Fungi incertae sedis</taxon>
        <taxon>Mucoromycota</taxon>
        <taxon>Mucoromycotina</taxon>
        <taxon>Mucoromycetes</taxon>
        <taxon>Mucorales</taxon>
        <taxon>Cunninghamellaceae</taxon>
        <taxon>Absidia</taxon>
    </lineage>
</organism>
<feature type="region of interest" description="Disordered" evidence="1">
    <location>
        <begin position="108"/>
        <end position="127"/>
    </location>
</feature>
<feature type="compositionally biased region" description="Acidic residues" evidence="1">
    <location>
        <begin position="32"/>
        <end position="46"/>
    </location>
</feature>
<dbReference type="InParanoid" id="A0A168SB04"/>
<gene>
    <name evidence="2" type="primary">ABSGL_13836.1 scaffold 14339</name>
</gene>
<name>A0A168SB04_ABSGL</name>
<dbReference type="OrthoDB" id="2279924at2759"/>
<feature type="compositionally biased region" description="Polar residues" evidence="1">
    <location>
        <begin position="1"/>
        <end position="24"/>
    </location>
</feature>
<feature type="region of interest" description="Disordered" evidence="1">
    <location>
        <begin position="159"/>
        <end position="220"/>
    </location>
</feature>
<dbReference type="AlphaFoldDB" id="A0A168SB04"/>
<feature type="compositionally biased region" description="Polar residues" evidence="1">
    <location>
        <begin position="113"/>
        <end position="127"/>
    </location>
</feature>
<evidence type="ECO:0000256" key="1">
    <source>
        <dbReference type="SAM" id="MobiDB-lite"/>
    </source>
</evidence>
<feature type="region of interest" description="Disordered" evidence="1">
    <location>
        <begin position="1"/>
        <end position="94"/>
    </location>
</feature>
<reference evidence="2" key="1">
    <citation type="submission" date="2016-04" db="EMBL/GenBank/DDBJ databases">
        <authorList>
            <person name="Evans L.H."/>
            <person name="Alamgir A."/>
            <person name="Owens N."/>
            <person name="Weber N.D."/>
            <person name="Virtaneva K."/>
            <person name="Barbian K."/>
            <person name="Babar A."/>
            <person name="Rosenke K."/>
        </authorList>
    </citation>
    <scope>NUCLEOTIDE SEQUENCE [LARGE SCALE GENOMIC DNA]</scope>
    <source>
        <strain evidence="2">CBS 101.48</strain>
    </source>
</reference>
<dbReference type="Proteomes" id="UP000078561">
    <property type="component" value="Unassembled WGS sequence"/>
</dbReference>
<sequence>MKKQRTGSSYQRSWAQTRQSTLSSPLEKDFDSDIEDSDQDANEEAGYDGVVDGISDPIEGLSDDDLFDSYQETTTVTPAIDMEDIDGDTDEENKVSHIEFKPFKALAGLDQWRPNSSAQTSHRTSQLEFDLEAIENERLSDAGDDQDNDSISTVLSFDETSLISPNHSPPTSPIRSANDSVSPSQPRPSGVPGDTPKASSFSHPSFSLYQQPQDTQHLQHKVPQAPSFILDSINNQHANYKTHLPIIEGGLASMALNCINQELSAFHEWQTLISVEMAKHGSVTRVYEKEGGRLCRCVDVWEDRGLLFAWCVDVPKPESIVVAPEDPYLCLFSTAYLDTPHHKVTAKLKKAPHLAIWPPWTNVPISVNDTNVFVHLVTSDKRSTQWSSAVDVSDMSILAGYVSLTMTNIFFSPLDLGYDDDDDDNEDDDDDDDSPTALYHKIRLF</sequence>
<evidence type="ECO:0000313" key="2">
    <source>
        <dbReference type="EMBL" id="SAM08174.1"/>
    </source>
</evidence>
<feature type="compositionally biased region" description="Acidic residues" evidence="1">
    <location>
        <begin position="81"/>
        <end position="91"/>
    </location>
</feature>
<dbReference type="EMBL" id="LT554888">
    <property type="protein sequence ID" value="SAM08174.1"/>
    <property type="molecule type" value="Genomic_DNA"/>
</dbReference>
<feature type="compositionally biased region" description="Polar residues" evidence="1">
    <location>
        <begin position="173"/>
        <end position="184"/>
    </location>
</feature>
<feature type="compositionally biased region" description="Polar residues" evidence="1">
    <location>
        <begin position="197"/>
        <end position="216"/>
    </location>
</feature>
<evidence type="ECO:0000313" key="3">
    <source>
        <dbReference type="Proteomes" id="UP000078561"/>
    </source>
</evidence>
<keyword evidence="3" id="KW-1185">Reference proteome</keyword>
<protein>
    <submittedName>
        <fullName evidence="2">Uncharacterized protein</fullName>
    </submittedName>
</protein>
<accession>A0A168SB04</accession>
<proteinExistence type="predicted"/>